<keyword evidence="2" id="KW-0732">Signal</keyword>
<feature type="chain" id="PRO_5021781946" description="Ubiquitin-activating enzyme E1 FCCH domain-containing protein" evidence="2">
    <location>
        <begin position="22"/>
        <end position="794"/>
    </location>
</feature>
<evidence type="ECO:0000256" key="1">
    <source>
        <dbReference type="SAM" id="MobiDB-lite"/>
    </source>
</evidence>
<organism evidence="4 5">
    <name type="scientific">Methylobacterium gnaphalii</name>
    <dbReference type="NCBI Taxonomy" id="1010610"/>
    <lineage>
        <taxon>Bacteria</taxon>
        <taxon>Pseudomonadati</taxon>
        <taxon>Pseudomonadota</taxon>
        <taxon>Alphaproteobacteria</taxon>
        <taxon>Hyphomicrobiales</taxon>
        <taxon>Methylobacteriaceae</taxon>
        <taxon>Methylobacterium</taxon>
    </lineage>
</organism>
<keyword evidence="5" id="KW-1185">Reference proteome</keyword>
<comment type="caution">
    <text evidence="4">The sequence shown here is derived from an EMBL/GenBank/DDBJ whole genome shotgun (WGS) entry which is preliminary data.</text>
</comment>
<dbReference type="PROSITE" id="PS51257">
    <property type="entry name" value="PROKAR_LIPOPROTEIN"/>
    <property type="match status" value="1"/>
</dbReference>
<protein>
    <recommendedName>
        <fullName evidence="3">Ubiquitin-activating enzyme E1 FCCH domain-containing protein</fullName>
    </recommendedName>
</protein>
<dbReference type="Gene3D" id="2.40.30.180">
    <property type="entry name" value="Ubiquitin-activating enzyme E1, FCCH domain"/>
    <property type="match status" value="2"/>
</dbReference>
<evidence type="ECO:0000313" key="5">
    <source>
        <dbReference type="Proteomes" id="UP000321750"/>
    </source>
</evidence>
<feature type="signal peptide" evidence="2">
    <location>
        <begin position="1"/>
        <end position="21"/>
    </location>
</feature>
<evidence type="ECO:0000259" key="3">
    <source>
        <dbReference type="Pfam" id="PF16190"/>
    </source>
</evidence>
<feature type="domain" description="Ubiquitin-activating enzyme E1 FCCH" evidence="3">
    <location>
        <begin position="356"/>
        <end position="414"/>
    </location>
</feature>
<feature type="compositionally biased region" description="Low complexity" evidence="1">
    <location>
        <begin position="63"/>
        <end position="77"/>
    </location>
</feature>
<dbReference type="InterPro" id="IPR032418">
    <property type="entry name" value="E1_FCCH"/>
</dbReference>
<feature type="region of interest" description="Disordered" evidence="1">
    <location>
        <begin position="59"/>
        <end position="84"/>
    </location>
</feature>
<sequence length="794" mass="83971">MFKRALLAALVALACSAPVCADQQLGAPRIDSSNNVYLPGGPRIGRFQNNKYNATPDILTLPSNDNGSSGDASGLSAVQKPQAPSDTIGRQFSDLFRSIRLTPAMFGAKADGRASYAVYTTTAGSPTVTMSYADFSAADVGKLIELPFAGANAQNFITTISAVSANGKTLTLASAPGTTLSAMNRRMFVCSDDSGPMQAMMTASAAKSAGWYIPAGFYCITTALNSRVGPYDNVTHAAPGWEADRRAYIKTMAPIDHMIRFGDKDSDFSQILRRADIVGGMWDANFLADTGVQIPFALEGQTSRLQVRNVKHIGIQLGDPAAPQPSAGHVLINVDIDRDDTSVPIASITKSTTPVVTTAHPHGFSTGRVVFFPSYIAGMTQLGLQSYEIDVTGPTTFTLRNVDTTSFGTFVSGDVAQTMHSNRLARRISNISQANPAVVTTVGTHNLTTGAYVHIADQRGASNANGIFQITVLSPTTYSLTGVDTTAAGQAYVSGGLAVEYLEVTDPRNQIGVYDANHTDAETIGGAWRGVRIGRAASPTLAGYDGKHAFTHLYNFGQDGELWAAFDLGGDNHMSGIQVDLPYRYGLRFRGPRNTVEGLKLQYNGFGILPALNDYASMLYLDTGKGLVTSVAGVVGQANMHNSGAKGTPALQLHSDISGNFAGFTGDSNYYFNVINPYGTTRQSYLPCQFGTVTVSGGVPTVVASSYNIASVTRSGVGDYTVYSNSANSDQQSIVSADTSGGGASYSAHEYTASRTPTSRRYIFNYNNMANPGTESRQDPTSFAISVPGLCAAQ</sequence>
<reference evidence="4 5" key="1">
    <citation type="submission" date="2019-07" db="EMBL/GenBank/DDBJ databases">
        <title>Whole genome shotgun sequence of Methylobacterium gnaphalii NBRC 107716.</title>
        <authorList>
            <person name="Hosoyama A."/>
            <person name="Uohara A."/>
            <person name="Ohji S."/>
            <person name="Ichikawa N."/>
        </authorList>
    </citation>
    <scope>NUCLEOTIDE SEQUENCE [LARGE SCALE GENOMIC DNA]</scope>
    <source>
        <strain evidence="4 5">NBRC 107716</strain>
    </source>
</reference>
<proteinExistence type="predicted"/>
<dbReference type="InterPro" id="IPR042302">
    <property type="entry name" value="E1_FCCH_sf"/>
</dbReference>
<dbReference type="AlphaFoldDB" id="A0A512JIL0"/>
<evidence type="ECO:0000313" key="4">
    <source>
        <dbReference type="EMBL" id="GEP09795.1"/>
    </source>
</evidence>
<dbReference type="Proteomes" id="UP000321750">
    <property type="component" value="Unassembled WGS sequence"/>
</dbReference>
<evidence type="ECO:0000256" key="2">
    <source>
        <dbReference type="SAM" id="SignalP"/>
    </source>
</evidence>
<dbReference type="EMBL" id="BJZV01000007">
    <property type="protein sequence ID" value="GEP09795.1"/>
    <property type="molecule type" value="Genomic_DNA"/>
</dbReference>
<accession>A0A512JIL0</accession>
<name>A0A512JIL0_9HYPH</name>
<dbReference type="Pfam" id="PF16190">
    <property type="entry name" value="E1_FCCH"/>
    <property type="match status" value="1"/>
</dbReference>
<gene>
    <name evidence="4" type="ORF">MGN01_16400</name>
</gene>